<dbReference type="RefSeq" id="XP_007697503.1">
    <property type="nucleotide sequence ID" value="XM_007699313.1"/>
</dbReference>
<dbReference type="HOGENOM" id="CLU_2793831_0_0_1"/>
<protein>
    <submittedName>
        <fullName evidence="2">Uncharacterized protein</fullName>
    </submittedName>
</protein>
<evidence type="ECO:0000313" key="3">
    <source>
        <dbReference type="Proteomes" id="UP000016934"/>
    </source>
</evidence>
<accession>M2SV89</accession>
<proteinExistence type="predicted"/>
<evidence type="ECO:0000313" key="2">
    <source>
        <dbReference type="EMBL" id="EMD66220.1"/>
    </source>
</evidence>
<dbReference type="Proteomes" id="UP000016934">
    <property type="component" value="Unassembled WGS sequence"/>
</dbReference>
<dbReference type="AlphaFoldDB" id="M2SV89"/>
<gene>
    <name evidence="2" type="ORF">COCSADRAFT_34787</name>
</gene>
<keyword evidence="3" id="KW-1185">Reference proteome</keyword>
<sequence>MHYRPPHPPVLSLFRALSAGTVQAPTPCPADDMCGSSPPPPRGQHPKPSSKRVNFITHPGGDRTHLFR</sequence>
<dbReference type="EMBL" id="KB445640">
    <property type="protein sequence ID" value="EMD66220.1"/>
    <property type="molecule type" value="Genomic_DNA"/>
</dbReference>
<reference evidence="2 3" key="1">
    <citation type="journal article" date="2012" name="PLoS Pathog.">
        <title>Diverse lifestyles and strategies of plant pathogenesis encoded in the genomes of eighteen Dothideomycetes fungi.</title>
        <authorList>
            <person name="Ohm R.A."/>
            <person name="Feau N."/>
            <person name="Henrissat B."/>
            <person name="Schoch C.L."/>
            <person name="Horwitz B.A."/>
            <person name="Barry K.W."/>
            <person name="Condon B.J."/>
            <person name="Copeland A.C."/>
            <person name="Dhillon B."/>
            <person name="Glaser F."/>
            <person name="Hesse C.N."/>
            <person name="Kosti I."/>
            <person name="LaButti K."/>
            <person name="Lindquist E.A."/>
            <person name="Lucas S."/>
            <person name="Salamov A.A."/>
            <person name="Bradshaw R.E."/>
            <person name="Ciuffetti L."/>
            <person name="Hamelin R.C."/>
            <person name="Kema G.H.J."/>
            <person name="Lawrence C."/>
            <person name="Scott J.A."/>
            <person name="Spatafora J.W."/>
            <person name="Turgeon B.G."/>
            <person name="de Wit P.J.G.M."/>
            <person name="Zhong S."/>
            <person name="Goodwin S.B."/>
            <person name="Grigoriev I.V."/>
        </authorList>
    </citation>
    <scope>NUCLEOTIDE SEQUENCE [LARGE SCALE GENOMIC DNA]</scope>
    <source>
        <strain evidence="3">ND90Pr / ATCC 201652</strain>
    </source>
</reference>
<evidence type="ECO:0000256" key="1">
    <source>
        <dbReference type="SAM" id="MobiDB-lite"/>
    </source>
</evidence>
<dbReference type="GeneID" id="19137868"/>
<feature type="region of interest" description="Disordered" evidence="1">
    <location>
        <begin position="23"/>
        <end position="68"/>
    </location>
</feature>
<reference evidence="3" key="2">
    <citation type="journal article" date="2013" name="PLoS Genet.">
        <title>Comparative genome structure, secondary metabolite, and effector coding capacity across Cochliobolus pathogens.</title>
        <authorList>
            <person name="Condon B.J."/>
            <person name="Leng Y."/>
            <person name="Wu D."/>
            <person name="Bushley K.E."/>
            <person name="Ohm R.A."/>
            <person name="Otillar R."/>
            <person name="Martin J."/>
            <person name="Schackwitz W."/>
            <person name="Grimwood J."/>
            <person name="MohdZainudin N."/>
            <person name="Xue C."/>
            <person name="Wang R."/>
            <person name="Manning V.A."/>
            <person name="Dhillon B."/>
            <person name="Tu Z.J."/>
            <person name="Steffenson B.J."/>
            <person name="Salamov A."/>
            <person name="Sun H."/>
            <person name="Lowry S."/>
            <person name="LaButti K."/>
            <person name="Han J."/>
            <person name="Copeland A."/>
            <person name="Lindquist E."/>
            <person name="Barry K."/>
            <person name="Schmutz J."/>
            <person name="Baker S.E."/>
            <person name="Ciuffetti L.M."/>
            <person name="Grigoriev I.V."/>
            <person name="Zhong S."/>
            <person name="Turgeon B.G."/>
        </authorList>
    </citation>
    <scope>NUCLEOTIDE SEQUENCE [LARGE SCALE GENOMIC DNA]</scope>
    <source>
        <strain evidence="3">ND90Pr / ATCC 201652</strain>
    </source>
</reference>
<name>M2SV89_COCSN</name>
<organism evidence="2 3">
    <name type="scientific">Cochliobolus sativus (strain ND90Pr / ATCC 201652)</name>
    <name type="common">Common root rot and spot blotch fungus</name>
    <name type="synonym">Bipolaris sorokiniana</name>
    <dbReference type="NCBI Taxonomy" id="665912"/>
    <lineage>
        <taxon>Eukaryota</taxon>
        <taxon>Fungi</taxon>
        <taxon>Dikarya</taxon>
        <taxon>Ascomycota</taxon>
        <taxon>Pezizomycotina</taxon>
        <taxon>Dothideomycetes</taxon>
        <taxon>Pleosporomycetidae</taxon>
        <taxon>Pleosporales</taxon>
        <taxon>Pleosporineae</taxon>
        <taxon>Pleosporaceae</taxon>
        <taxon>Bipolaris</taxon>
    </lineage>
</organism>
<dbReference type="KEGG" id="bsc:COCSADRAFT_34787"/>